<protein>
    <submittedName>
        <fullName evidence="1">Uncharacterized protein</fullName>
    </submittedName>
</protein>
<organism evidence="1 2">
    <name type="scientific">Mycobacterium attenuatum</name>
    <dbReference type="NCBI Taxonomy" id="2341086"/>
    <lineage>
        <taxon>Bacteria</taxon>
        <taxon>Bacillati</taxon>
        <taxon>Actinomycetota</taxon>
        <taxon>Actinomycetes</taxon>
        <taxon>Mycobacteriales</taxon>
        <taxon>Mycobacteriaceae</taxon>
        <taxon>Mycobacterium</taxon>
    </lineage>
</organism>
<sequence length="82" mass="8922">MPIRSQIDEARATAVIDDCATADCAIYVGFMRQGAGYLRKHDDATAFTPNVAISAIIERAAYSPRREYAKLGKAFGGIRVEV</sequence>
<gene>
    <name evidence="1" type="ORF">LAUMK136_04237</name>
</gene>
<accession>A0A498QAK7</accession>
<dbReference type="AlphaFoldDB" id="A0A498QAK7"/>
<keyword evidence="2" id="KW-1185">Reference proteome</keyword>
<name>A0A498QAK7_9MYCO</name>
<dbReference type="Proteomes" id="UP000273307">
    <property type="component" value="Unassembled WGS sequence"/>
</dbReference>
<evidence type="ECO:0000313" key="1">
    <source>
        <dbReference type="EMBL" id="VBA41793.1"/>
    </source>
</evidence>
<reference evidence="1 2" key="1">
    <citation type="submission" date="2018-09" db="EMBL/GenBank/DDBJ databases">
        <authorList>
            <person name="Tagini F."/>
        </authorList>
    </citation>
    <scope>NUCLEOTIDE SEQUENCE [LARGE SCALE GENOMIC DNA]</scope>
    <source>
        <strain evidence="1 2">MK136</strain>
    </source>
</reference>
<dbReference type="EMBL" id="UPHP01000115">
    <property type="protein sequence ID" value="VBA41793.1"/>
    <property type="molecule type" value="Genomic_DNA"/>
</dbReference>
<proteinExistence type="predicted"/>
<evidence type="ECO:0000313" key="2">
    <source>
        <dbReference type="Proteomes" id="UP000273307"/>
    </source>
</evidence>